<name>A0A1H0JK99_9PSEU</name>
<keyword evidence="1" id="KW-0732">Signal</keyword>
<feature type="chain" id="PRO_5011678837" description="Lipoprotein" evidence="1">
    <location>
        <begin position="35"/>
        <end position="471"/>
    </location>
</feature>
<dbReference type="Proteomes" id="UP000199651">
    <property type="component" value="Unassembled WGS sequence"/>
</dbReference>
<dbReference type="RefSeq" id="WP_133794584.1">
    <property type="nucleotide sequence ID" value="NZ_FNDV01000002.1"/>
</dbReference>
<keyword evidence="3" id="KW-1185">Reference proteome</keyword>
<dbReference type="EMBL" id="FNJB01000003">
    <property type="protein sequence ID" value="SDO44235.1"/>
    <property type="molecule type" value="Genomic_DNA"/>
</dbReference>
<protein>
    <recommendedName>
        <fullName evidence="4">Lipoprotein</fullName>
    </recommendedName>
</protein>
<feature type="signal peptide" evidence="1">
    <location>
        <begin position="1"/>
        <end position="34"/>
    </location>
</feature>
<evidence type="ECO:0008006" key="4">
    <source>
        <dbReference type="Google" id="ProtNLM"/>
    </source>
</evidence>
<dbReference type="AlphaFoldDB" id="A0A1H0JK99"/>
<dbReference type="PROSITE" id="PS51257">
    <property type="entry name" value="PROKAR_LIPOPROTEIN"/>
    <property type="match status" value="1"/>
</dbReference>
<proteinExistence type="predicted"/>
<gene>
    <name evidence="2" type="ORF">SAMN05192558_103120</name>
</gene>
<reference evidence="3" key="1">
    <citation type="submission" date="2016-10" db="EMBL/GenBank/DDBJ databases">
        <authorList>
            <person name="Varghese N."/>
            <person name="Submissions S."/>
        </authorList>
    </citation>
    <scope>NUCLEOTIDE SEQUENCE [LARGE SCALE GENOMIC DNA]</scope>
    <source>
        <strain evidence="3">IBRC-M 10655</strain>
    </source>
</reference>
<organism evidence="2 3">
    <name type="scientific">Actinokineospora alba</name>
    <dbReference type="NCBI Taxonomy" id="504798"/>
    <lineage>
        <taxon>Bacteria</taxon>
        <taxon>Bacillati</taxon>
        <taxon>Actinomycetota</taxon>
        <taxon>Actinomycetes</taxon>
        <taxon>Pseudonocardiales</taxon>
        <taxon>Pseudonocardiaceae</taxon>
        <taxon>Actinokineospora</taxon>
    </lineage>
</organism>
<sequence length="471" mass="48674">MTRVPRRGRLAAVFGSAVLAVAGCSNAVSGSAIAADVAPPTAAESITQSLINLGEAGAVHYQGTMSSASDDPVTFDLTAAQTGEIHGTFTLDGKPATLLVVNKATYVKATAEFWAALSGVGNGENKGTAVADRWVKVPSSLIGIEFGDVFLPDVLGQNLAKGSEQAGDRAIGDGERVDVGSARAVKVTTGGGTVYVDEKAPHGVLKVETDRVGRADTSSVRDLVATVRDTSAELGKFYQDTATQAAGLTAPIDVLTTVTEGTHNFDACGAASCSIIVQFTNPGKVAVKVSVRGVWQGDNAPLGVCDATAGPVAPGQGGSATCTLASPEWVKFYQRANSVPGNHPYSVEWSTVVLAEAPDLAQLTARAGAKPADPKAPKAEGTHYVYAITYSDSARQAKVWKYGVVAGKFWEDHADQQLPTCLRSTGSGCGVDMVTATDQAASAQGLAHQLVDKYKTEKGECPTGQWASCKR</sequence>
<accession>A0A1H0JK99</accession>
<evidence type="ECO:0000256" key="1">
    <source>
        <dbReference type="SAM" id="SignalP"/>
    </source>
</evidence>
<dbReference type="STRING" id="504798.SAMN05421871_102929"/>
<evidence type="ECO:0000313" key="2">
    <source>
        <dbReference type="EMBL" id="SDO44235.1"/>
    </source>
</evidence>
<evidence type="ECO:0000313" key="3">
    <source>
        <dbReference type="Proteomes" id="UP000199651"/>
    </source>
</evidence>
<dbReference type="OrthoDB" id="3668827at2"/>